<dbReference type="InterPro" id="IPR006626">
    <property type="entry name" value="PbH1"/>
</dbReference>
<dbReference type="EMBL" id="FN649755">
    <property type="protein sequence ID" value="CBN79456.1"/>
    <property type="molecule type" value="Genomic_DNA"/>
</dbReference>
<dbReference type="SUPFAM" id="SSF51126">
    <property type="entry name" value="Pectin lyase-like"/>
    <property type="match status" value="1"/>
</dbReference>
<dbReference type="EMBL" id="FN648428">
    <property type="protein sequence ID" value="CBN79456.1"/>
    <property type="molecule type" value="Genomic_DNA"/>
</dbReference>
<sequence>MLLLITIWRVADARTFEASPDGVPYSIASALAEAGAGDTVVLADGTYNEAIVTVQGGESGNPLIISGGRGALVNAGDDGKVVNVQHSWVTLEGFSVDGKISDDDEADSYVDKCVFVEGPSTSGEERLEGFVMQDVSVQNCGDECVRLKSFVVGAVISDNVIQDCGVRDFVYGGGGKNGEGVYVGTSSNQWSDGPDECNDNTITGNTITPNGNECVDVKEGSTGTIIEDNTCSGQLDEDSGCFGSRGDGNVFRYNTASDCLGVGVRIGGWEADGHEYGQDNSIYGNSFTRAESGGLSFFALPQGKVCGNSCQDGPCDMLGGLGDEGLESTWDQPCDDSDLSR</sequence>
<dbReference type="AlphaFoldDB" id="D8LJC3"/>
<evidence type="ECO:0000259" key="1">
    <source>
        <dbReference type="Pfam" id="PF05048"/>
    </source>
</evidence>
<dbReference type="OrthoDB" id="6495190at2759"/>
<reference evidence="2 3" key="1">
    <citation type="journal article" date="2010" name="Nature">
        <title>The Ectocarpus genome and the independent evolution of multicellularity in brown algae.</title>
        <authorList>
            <person name="Cock J.M."/>
            <person name="Sterck L."/>
            <person name="Rouze P."/>
            <person name="Scornet D."/>
            <person name="Allen A.E."/>
            <person name="Amoutzias G."/>
            <person name="Anthouard V."/>
            <person name="Artiguenave F."/>
            <person name="Aury J.M."/>
            <person name="Badger J.H."/>
            <person name="Beszteri B."/>
            <person name="Billiau K."/>
            <person name="Bonnet E."/>
            <person name="Bothwell J.H."/>
            <person name="Bowler C."/>
            <person name="Boyen C."/>
            <person name="Brownlee C."/>
            <person name="Carrano C.J."/>
            <person name="Charrier B."/>
            <person name="Cho G.Y."/>
            <person name="Coelho S.M."/>
            <person name="Collen J."/>
            <person name="Corre E."/>
            <person name="Da Silva C."/>
            <person name="Delage L."/>
            <person name="Delaroque N."/>
            <person name="Dittami S.M."/>
            <person name="Doulbeau S."/>
            <person name="Elias M."/>
            <person name="Farnham G."/>
            <person name="Gachon C.M."/>
            <person name="Gschloessl B."/>
            <person name="Heesch S."/>
            <person name="Jabbari K."/>
            <person name="Jubin C."/>
            <person name="Kawai H."/>
            <person name="Kimura K."/>
            <person name="Kloareg B."/>
            <person name="Kupper F.C."/>
            <person name="Lang D."/>
            <person name="Le Bail A."/>
            <person name="Leblanc C."/>
            <person name="Lerouge P."/>
            <person name="Lohr M."/>
            <person name="Lopez P.J."/>
            <person name="Martens C."/>
            <person name="Maumus F."/>
            <person name="Michel G."/>
            <person name="Miranda-Saavedra D."/>
            <person name="Morales J."/>
            <person name="Moreau H."/>
            <person name="Motomura T."/>
            <person name="Nagasato C."/>
            <person name="Napoli C.A."/>
            <person name="Nelson D.R."/>
            <person name="Nyvall-Collen P."/>
            <person name="Peters A.F."/>
            <person name="Pommier C."/>
            <person name="Potin P."/>
            <person name="Poulain J."/>
            <person name="Quesneville H."/>
            <person name="Read B."/>
            <person name="Rensing S.A."/>
            <person name="Ritter A."/>
            <person name="Rousvoal S."/>
            <person name="Samanta M."/>
            <person name="Samson G."/>
            <person name="Schroeder D.C."/>
            <person name="Segurens B."/>
            <person name="Strittmatter M."/>
            <person name="Tonon T."/>
            <person name="Tregear J.W."/>
            <person name="Valentin K."/>
            <person name="von Dassow P."/>
            <person name="Yamagishi T."/>
            <person name="Van de Peer Y."/>
            <person name="Wincker P."/>
        </authorList>
    </citation>
    <scope>NUCLEOTIDE SEQUENCE [LARGE SCALE GENOMIC DNA]</scope>
    <source>
        <strain evidence="3">Ec32 / CCAP1310/4</strain>
    </source>
</reference>
<keyword evidence="3" id="KW-1185">Reference proteome</keyword>
<feature type="domain" description="Periplasmic copper-binding protein NosD beta helix" evidence="1">
    <location>
        <begin position="196"/>
        <end position="288"/>
    </location>
</feature>
<dbReference type="InterPro" id="IPR011050">
    <property type="entry name" value="Pectin_lyase_fold/virulence"/>
</dbReference>
<proteinExistence type="predicted"/>
<gene>
    <name evidence="2" type="ORF">Esi_0247_0023</name>
</gene>
<dbReference type="Pfam" id="PF05048">
    <property type="entry name" value="NosD"/>
    <property type="match status" value="1"/>
</dbReference>
<evidence type="ECO:0000313" key="3">
    <source>
        <dbReference type="Proteomes" id="UP000002630"/>
    </source>
</evidence>
<protein>
    <submittedName>
        <fullName evidence="2">FirrV-1-B30</fullName>
    </submittedName>
</protein>
<dbReference type="InterPro" id="IPR012334">
    <property type="entry name" value="Pectin_lyas_fold"/>
</dbReference>
<dbReference type="InParanoid" id="D8LJC3"/>
<name>D8LJC3_ECTSI</name>
<dbReference type="Proteomes" id="UP000002630">
    <property type="component" value="Linkage Group LG30"/>
</dbReference>
<dbReference type="SMART" id="SM00710">
    <property type="entry name" value="PbH1"/>
    <property type="match status" value="5"/>
</dbReference>
<dbReference type="Gene3D" id="2.160.20.10">
    <property type="entry name" value="Single-stranded right-handed beta-helix, Pectin lyase-like"/>
    <property type="match status" value="1"/>
</dbReference>
<organism evidence="2 3">
    <name type="scientific">Ectocarpus siliculosus</name>
    <name type="common">Brown alga</name>
    <name type="synonym">Conferva siliculosa</name>
    <dbReference type="NCBI Taxonomy" id="2880"/>
    <lineage>
        <taxon>Eukaryota</taxon>
        <taxon>Sar</taxon>
        <taxon>Stramenopiles</taxon>
        <taxon>Ochrophyta</taxon>
        <taxon>PX clade</taxon>
        <taxon>Phaeophyceae</taxon>
        <taxon>Ectocarpales</taxon>
        <taxon>Ectocarpaceae</taxon>
        <taxon>Ectocarpus</taxon>
    </lineage>
</organism>
<evidence type="ECO:0000313" key="2">
    <source>
        <dbReference type="EMBL" id="CBN79456.1"/>
    </source>
</evidence>
<accession>D8LJC3</accession>
<dbReference type="InterPro" id="IPR007742">
    <property type="entry name" value="NosD_dom"/>
</dbReference>